<evidence type="ECO:0000313" key="2">
    <source>
        <dbReference type="Proteomes" id="UP000184278"/>
    </source>
</evidence>
<accession>A0A1M5ZJK0</accession>
<dbReference type="Proteomes" id="UP000184278">
    <property type="component" value="Unassembled WGS sequence"/>
</dbReference>
<dbReference type="STRING" id="1121131.SAMN02745229_02332"/>
<dbReference type="OrthoDB" id="9945956at2"/>
<dbReference type="GeneID" id="89510236"/>
<proteinExistence type="predicted"/>
<name>A0A1M5ZJK0_BUTFI</name>
<reference evidence="2" key="1">
    <citation type="submission" date="2016-11" db="EMBL/GenBank/DDBJ databases">
        <authorList>
            <person name="Varghese N."/>
            <person name="Submissions S."/>
        </authorList>
    </citation>
    <scope>NUCLEOTIDE SEQUENCE [LARGE SCALE GENOMIC DNA]</scope>
    <source>
        <strain evidence="2">DSM 3071</strain>
    </source>
</reference>
<dbReference type="EMBL" id="FQXK01000019">
    <property type="protein sequence ID" value="SHI24311.1"/>
    <property type="molecule type" value="Genomic_DNA"/>
</dbReference>
<organism evidence="1 2">
    <name type="scientific">Butyrivibrio fibrisolvens DSM 3071</name>
    <dbReference type="NCBI Taxonomy" id="1121131"/>
    <lineage>
        <taxon>Bacteria</taxon>
        <taxon>Bacillati</taxon>
        <taxon>Bacillota</taxon>
        <taxon>Clostridia</taxon>
        <taxon>Lachnospirales</taxon>
        <taxon>Lachnospiraceae</taxon>
        <taxon>Butyrivibrio</taxon>
    </lineage>
</organism>
<evidence type="ECO:0000313" key="1">
    <source>
        <dbReference type="EMBL" id="SHI24311.1"/>
    </source>
</evidence>
<protein>
    <recommendedName>
        <fullName evidence="3">DUF5050 domain-containing protein</fullName>
    </recommendedName>
</protein>
<gene>
    <name evidence="1" type="ORF">SAMN02745229_02332</name>
</gene>
<evidence type="ECO:0008006" key="3">
    <source>
        <dbReference type="Google" id="ProtNLM"/>
    </source>
</evidence>
<keyword evidence="2" id="KW-1185">Reference proteome</keyword>
<dbReference type="AlphaFoldDB" id="A0A1M5ZJK0"/>
<dbReference type="SUPFAM" id="SSF82171">
    <property type="entry name" value="DPP6 N-terminal domain-like"/>
    <property type="match status" value="1"/>
</dbReference>
<sequence>MKKVFKVLVVIIGVVVIFRLLSGINKTELDITEYDKILTSNDANYVRLARILRVNDTYAIIGHFKDEDSQTSIVLTDDPKSVDFSSTDNMGILAGDHIEYEYMAFDGERVAYLEYTFGGSDLCSWHLYDISSRADVIVDTTSGDVIDDKQNPRVFFYRDNLIYEKIDKTNMKTDICSYDIDSKQIKVLYTFSSDKDYISYGMDVVDQYLIASVNDNGLSLLKYDLESDEEDVYKVEDYIDTIYSVAYAKDRSEILYYGKKNKHEEVSALDSNGKVSRVYRLSYSDMVNNEDIVYSDGKVYLKLVEWKDPISSWNYTLTVVDLDSKKEILMNRVGDMTLTDGGMYLIYYPENTQQTIDVYYVSKLDINRIKY</sequence>
<dbReference type="RefSeq" id="WP_073387944.1">
    <property type="nucleotide sequence ID" value="NZ_FQXK01000019.1"/>
</dbReference>